<dbReference type="SUPFAM" id="SSF51338">
    <property type="entry name" value="Composite domain of metallo-dependent hydrolases"/>
    <property type="match status" value="1"/>
</dbReference>
<feature type="domain" description="Amidohydrolase 3" evidence="3">
    <location>
        <begin position="441"/>
        <end position="530"/>
    </location>
</feature>
<dbReference type="InterPro" id="IPR032466">
    <property type="entry name" value="Metal_Hydrolase"/>
</dbReference>
<protein>
    <submittedName>
        <fullName evidence="4">D-aminoacylase</fullName>
        <ecNumber evidence="4">3.5.1.-</ecNumber>
    </submittedName>
</protein>
<proteinExistence type="predicted"/>
<organism evidence="4">
    <name type="scientific">Singulisphaera sp. Ch08</name>
    <dbReference type="NCBI Taxonomy" id="3120278"/>
    <lineage>
        <taxon>Bacteria</taxon>
        <taxon>Pseudomonadati</taxon>
        <taxon>Planctomycetota</taxon>
        <taxon>Planctomycetia</taxon>
        <taxon>Isosphaerales</taxon>
        <taxon>Isosphaeraceae</taxon>
        <taxon>Singulisphaera</taxon>
    </lineage>
</organism>
<dbReference type="SUPFAM" id="SSF51556">
    <property type="entry name" value="Metallo-dependent hydrolases"/>
    <property type="match status" value="1"/>
</dbReference>
<feature type="chain" id="PRO_5043324623" evidence="2">
    <location>
        <begin position="23"/>
        <end position="555"/>
    </location>
</feature>
<dbReference type="InterPro" id="IPR050378">
    <property type="entry name" value="Metallo-dep_Hydrolases_sf"/>
</dbReference>
<dbReference type="AlphaFoldDB" id="A0AAU7CCH4"/>
<dbReference type="InterPro" id="IPR013108">
    <property type="entry name" value="Amidohydro_3"/>
</dbReference>
<keyword evidence="2" id="KW-0732">Signal</keyword>
<dbReference type="PANTHER" id="PTHR11647:SF1">
    <property type="entry name" value="COLLAPSIN RESPONSE MEDIATOR PROTEIN"/>
    <property type="match status" value="1"/>
</dbReference>
<evidence type="ECO:0000259" key="3">
    <source>
        <dbReference type="Pfam" id="PF07969"/>
    </source>
</evidence>
<dbReference type="CDD" id="cd01297">
    <property type="entry name" value="D-aminoacylase"/>
    <property type="match status" value="1"/>
</dbReference>
<dbReference type="Gene3D" id="3.30.1490.130">
    <property type="entry name" value="D-aminoacylase. Domain 3"/>
    <property type="match status" value="1"/>
</dbReference>
<dbReference type="InterPro" id="IPR023100">
    <property type="entry name" value="D-aminoacylase_insert_dom_sf"/>
</dbReference>
<gene>
    <name evidence="4" type="ORF">V5E97_32170</name>
</gene>
<evidence type="ECO:0000256" key="2">
    <source>
        <dbReference type="SAM" id="SignalP"/>
    </source>
</evidence>
<dbReference type="EMBL" id="CP155447">
    <property type="protein sequence ID" value="XBH02931.1"/>
    <property type="molecule type" value="Genomic_DNA"/>
</dbReference>
<feature type="signal peptide" evidence="2">
    <location>
        <begin position="1"/>
        <end position="22"/>
    </location>
</feature>
<evidence type="ECO:0000256" key="1">
    <source>
        <dbReference type="SAM" id="MobiDB-lite"/>
    </source>
</evidence>
<dbReference type="EC" id="3.5.1.-" evidence="4"/>
<dbReference type="Gene3D" id="3.20.20.140">
    <property type="entry name" value="Metal-dependent hydrolases"/>
    <property type="match status" value="1"/>
</dbReference>
<dbReference type="PANTHER" id="PTHR11647">
    <property type="entry name" value="HYDRANTOINASE/DIHYDROPYRIMIDINASE FAMILY MEMBER"/>
    <property type="match status" value="1"/>
</dbReference>
<keyword evidence="4" id="KW-0378">Hydrolase</keyword>
<dbReference type="Pfam" id="PF07969">
    <property type="entry name" value="Amidohydro_3"/>
    <property type="match status" value="1"/>
</dbReference>
<sequence>MIRLPFRSALFLCLAMAMAALARGADDPPYDLILAGGRVVDGTGNAWFLGDVAIRGDTIARITPTGRLGDAPTKKRVDASGLVIAPGFIDIQGHSREELLSGDGRLIGKVTQGVTTEILGEGDSNAPSRKNSKFDGPRGFDAWLRAMEAHGGSVNFGSFVGSATIRSYAKGMTPGAPSVEELELMKRLVRDAMKDGAFGLASALIYPPDSFVSTEDLIELSRAMAPYGGVYITHMRSEADRLLEGIDEAIRIGREGGVPVEIYHLKAAGKRNWEKAAAAIARIADARARGQDVSADMYPYDAAGTGLTACLPPWASADGKLFANLADPQIRAKIREEILHPTSDWENLAELSTPEGVMVLGLNKPEHKKYVGKRLSEIAKDQNKDWVDTAIDLILTERQRVSTIYFMMSEANVKLQLQQPWIKFGTDASGHNPAKAKGLTHPRSYGTFPRILGKYVRDESVIPLEDAIRKMTSAVAARLSIPDRGLLREGFRADVVVFDPATIADRATFEQPHQNSIGIRFVYVNGVLVVEDGKHTGAKPGRAVRGPGYTATPSP</sequence>
<name>A0AAU7CCH4_9BACT</name>
<dbReference type="GO" id="GO:0016811">
    <property type="term" value="F:hydrolase activity, acting on carbon-nitrogen (but not peptide) bonds, in linear amides"/>
    <property type="evidence" value="ECO:0007669"/>
    <property type="project" value="InterPro"/>
</dbReference>
<dbReference type="RefSeq" id="WP_406695671.1">
    <property type="nucleotide sequence ID" value="NZ_CP155447.1"/>
</dbReference>
<reference evidence="4" key="1">
    <citation type="submission" date="2024-05" db="EMBL/GenBank/DDBJ databases">
        <title>Planctomycetes of the genus Singulisphaera possess chitinolytic capabilities.</title>
        <authorList>
            <person name="Ivanova A."/>
        </authorList>
    </citation>
    <scope>NUCLEOTIDE SEQUENCE</scope>
    <source>
        <strain evidence="4">Ch08T</strain>
    </source>
</reference>
<dbReference type="InterPro" id="IPR011059">
    <property type="entry name" value="Metal-dep_hydrolase_composite"/>
</dbReference>
<accession>A0AAU7CCH4</accession>
<feature type="region of interest" description="Disordered" evidence="1">
    <location>
        <begin position="535"/>
        <end position="555"/>
    </location>
</feature>
<dbReference type="Gene3D" id="2.30.40.10">
    <property type="entry name" value="Urease, subunit C, domain 1"/>
    <property type="match status" value="1"/>
</dbReference>
<evidence type="ECO:0000313" key="4">
    <source>
        <dbReference type="EMBL" id="XBH02931.1"/>
    </source>
</evidence>